<dbReference type="SUPFAM" id="SSF48452">
    <property type="entry name" value="TPR-like"/>
    <property type="match status" value="1"/>
</dbReference>
<keyword evidence="5" id="KW-0408">Iron</keyword>
<evidence type="ECO:0000256" key="5">
    <source>
        <dbReference type="ARBA" id="ARBA00023004"/>
    </source>
</evidence>
<dbReference type="AlphaFoldDB" id="A0A956LYF0"/>
<dbReference type="InterPro" id="IPR017896">
    <property type="entry name" value="4Fe4S_Fe-S-bd"/>
</dbReference>
<keyword evidence="9" id="KW-0472">Membrane</keyword>
<dbReference type="EMBL" id="JAGQHR010000179">
    <property type="protein sequence ID" value="MCA9727508.1"/>
    <property type="molecule type" value="Genomic_DNA"/>
</dbReference>
<dbReference type="GO" id="GO:0051539">
    <property type="term" value="F:4 iron, 4 sulfur cluster binding"/>
    <property type="evidence" value="ECO:0007669"/>
    <property type="project" value="UniProtKB-KW"/>
</dbReference>
<evidence type="ECO:0000313" key="11">
    <source>
        <dbReference type="EMBL" id="MCA9727508.1"/>
    </source>
</evidence>
<feature type="transmembrane region" description="Helical" evidence="9">
    <location>
        <begin position="347"/>
        <end position="371"/>
    </location>
</feature>
<feature type="transmembrane region" description="Helical" evidence="9">
    <location>
        <begin position="99"/>
        <end position="118"/>
    </location>
</feature>
<evidence type="ECO:0000256" key="1">
    <source>
        <dbReference type="ARBA" id="ARBA00022448"/>
    </source>
</evidence>
<dbReference type="PROSITE" id="PS00198">
    <property type="entry name" value="4FE4S_FER_1"/>
    <property type="match status" value="1"/>
</dbReference>
<protein>
    <submittedName>
        <fullName evidence="11">4Fe-4S binding protein</fullName>
    </submittedName>
</protein>
<reference evidence="11" key="2">
    <citation type="journal article" date="2021" name="Microbiome">
        <title>Successional dynamics and alternative stable states in a saline activated sludge microbial community over 9 years.</title>
        <authorList>
            <person name="Wang Y."/>
            <person name="Ye J."/>
            <person name="Ju F."/>
            <person name="Liu L."/>
            <person name="Boyd J.A."/>
            <person name="Deng Y."/>
            <person name="Parks D.H."/>
            <person name="Jiang X."/>
            <person name="Yin X."/>
            <person name="Woodcroft B.J."/>
            <person name="Tyson G.W."/>
            <person name="Hugenholtz P."/>
            <person name="Polz M.F."/>
            <person name="Zhang T."/>
        </authorList>
    </citation>
    <scope>NUCLEOTIDE SEQUENCE</scope>
    <source>
        <strain evidence="11">HKST-UBA01</strain>
    </source>
</reference>
<evidence type="ECO:0000256" key="9">
    <source>
        <dbReference type="SAM" id="Phobius"/>
    </source>
</evidence>
<dbReference type="SUPFAM" id="SSF54862">
    <property type="entry name" value="4Fe-4S ferredoxins"/>
    <property type="match status" value="1"/>
</dbReference>
<feature type="region of interest" description="Disordered" evidence="8">
    <location>
        <begin position="1"/>
        <end position="31"/>
    </location>
</feature>
<keyword evidence="9" id="KW-0812">Transmembrane</keyword>
<feature type="transmembrane region" description="Helical" evidence="9">
    <location>
        <begin position="392"/>
        <end position="412"/>
    </location>
</feature>
<dbReference type="Pfam" id="PF14559">
    <property type="entry name" value="TPR_19"/>
    <property type="match status" value="1"/>
</dbReference>
<sequence length="541" mass="59617">MTCPGEQPGTPGRPRPEERVRTAFGDAGVTDGVGPAVPVVDRHRTRGPAPRSSRRSKIRWTVLALVHVAILIHLAHWKITGRTLSPLEPSESMQTLELGYLNAGFVVFALLILSTLIFGRFFCGWGCHVVAYQDGCAWILEKLGIKPRPVRSRLLVLIPFGAAFYMFLWPTVHRILQGGPAPALANHLTTETFWATFPGPIIAILTILVDGFLVVYFLGAKGFCTYGCPYGAFFGLADRVAAGKIKVTDDCNQCGHCTATCTSNVRVHEEVAKFKMVVDSGCMKCLDCVSVCPRDALYFGKGRPSVFGLSTILRRKKRVFDFTWPEEIAMALIFLGGLYAFRSLYDVVPLLLSIGLSVILALLLVLGWRLLRRPTFAFQNHVLRRDGSLTRAGKLIAAAVPLVILFTAHSTIVQVHAKEGTRLLIAAESADDDTQAHTLEQSLRHLRQAQAWGLIPVGSLHLKIGSILRTQGDLDGAEQEMRAALAADPSMKTPRLELARILTSHGQYAEAERYLQELVEMDPHNQDAQRGLQFVREKLGH</sequence>
<dbReference type="Pfam" id="PF13187">
    <property type="entry name" value="Fer4_9"/>
    <property type="match status" value="1"/>
</dbReference>
<reference evidence="11" key="1">
    <citation type="submission" date="2020-04" db="EMBL/GenBank/DDBJ databases">
        <authorList>
            <person name="Zhang T."/>
        </authorList>
    </citation>
    <scope>NUCLEOTIDE SEQUENCE</scope>
    <source>
        <strain evidence="11">HKST-UBA01</strain>
    </source>
</reference>
<dbReference type="Gene3D" id="3.30.70.20">
    <property type="match status" value="1"/>
</dbReference>
<dbReference type="GO" id="GO:0005886">
    <property type="term" value="C:plasma membrane"/>
    <property type="evidence" value="ECO:0007669"/>
    <property type="project" value="TreeGrafter"/>
</dbReference>
<proteinExistence type="predicted"/>
<keyword evidence="4" id="KW-0249">Electron transport</keyword>
<dbReference type="PROSITE" id="PS51379">
    <property type="entry name" value="4FE4S_FER_2"/>
    <property type="match status" value="2"/>
</dbReference>
<keyword evidence="1" id="KW-0813">Transport</keyword>
<dbReference type="Pfam" id="PF12801">
    <property type="entry name" value="Fer4_5"/>
    <property type="match status" value="2"/>
</dbReference>
<dbReference type="PROSITE" id="PS50005">
    <property type="entry name" value="TPR"/>
    <property type="match status" value="1"/>
</dbReference>
<evidence type="ECO:0000256" key="8">
    <source>
        <dbReference type="SAM" id="MobiDB-lite"/>
    </source>
</evidence>
<evidence type="ECO:0000256" key="7">
    <source>
        <dbReference type="PROSITE-ProRule" id="PRU00339"/>
    </source>
</evidence>
<comment type="caution">
    <text evidence="11">The sequence shown here is derived from an EMBL/GenBank/DDBJ whole genome shotgun (WGS) entry which is preliminary data.</text>
</comment>
<feature type="repeat" description="TPR" evidence="7">
    <location>
        <begin position="492"/>
        <end position="525"/>
    </location>
</feature>
<dbReference type="InterPro" id="IPR017900">
    <property type="entry name" value="4Fe4S_Fe_S_CS"/>
</dbReference>
<accession>A0A956LYF0</accession>
<dbReference type="InterPro" id="IPR011990">
    <property type="entry name" value="TPR-like_helical_dom_sf"/>
</dbReference>
<gene>
    <name evidence="11" type="ORF">KC729_07480</name>
</gene>
<dbReference type="PANTHER" id="PTHR30176:SF3">
    <property type="entry name" value="FERREDOXIN-TYPE PROTEIN NAPH"/>
    <property type="match status" value="1"/>
</dbReference>
<dbReference type="Proteomes" id="UP000697710">
    <property type="component" value="Unassembled WGS sequence"/>
</dbReference>
<evidence type="ECO:0000256" key="2">
    <source>
        <dbReference type="ARBA" id="ARBA00022485"/>
    </source>
</evidence>
<keyword evidence="3" id="KW-0479">Metal-binding</keyword>
<keyword evidence="2" id="KW-0004">4Fe-4S</keyword>
<evidence type="ECO:0000256" key="6">
    <source>
        <dbReference type="ARBA" id="ARBA00023014"/>
    </source>
</evidence>
<evidence type="ECO:0000256" key="4">
    <source>
        <dbReference type="ARBA" id="ARBA00022982"/>
    </source>
</evidence>
<feature type="transmembrane region" description="Helical" evidence="9">
    <location>
        <begin position="322"/>
        <end position="341"/>
    </location>
</feature>
<dbReference type="Gene3D" id="1.25.40.10">
    <property type="entry name" value="Tetratricopeptide repeat domain"/>
    <property type="match status" value="1"/>
</dbReference>
<feature type="transmembrane region" description="Helical" evidence="9">
    <location>
        <begin position="154"/>
        <end position="172"/>
    </location>
</feature>
<evidence type="ECO:0000259" key="10">
    <source>
        <dbReference type="PROSITE" id="PS51379"/>
    </source>
</evidence>
<feature type="transmembrane region" description="Helical" evidence="9">
    <location>
        <begin position="60"/>
        <end position="79"/>
    </location>
</feature>
<feature type="transmembrane region" description="Helical" evidence="9">
    <location>
        <begin position="192"/>
        <end position="218"/>
    </location>
</feature>
<evidence type="ECO:0000313" key="12">
    <source>
        <dbReference type="Proteomes" id="UP000697710"/>
    </source>
</evidence>
<evidence type="ECO:0000256" key="3">
    <source>
        <dbReference type="ARBA" id="ARBA00022723"/>
    </source>
</evidence>
<dbReference type="InterPro" id="IPR051684">
    <property type="entry name" value="Electron_Trans/Redox"/>
</dbReference>
<organism evidence="11 12">
    <name type="scientific">Eiseniibacteriota bacterium</name>
    <dbReference type="NCBI Taxonomy" id="2212470"/>
    <lineage>
        <taxon>Bacteria</taxon>
        <taxon>Candidatus Eiseniibacteriota</taxon>
    </lineage>
</organism>
<feature type="domain" description="4Fe-4S ferredoxin-type" evidence="10">
    <location>
        <begin position="243"/>
        <end position="271"/>
    </location>
</feature>
<dbReference type="InterPro" id="IPR019734">
    <property type="entry name" value="TPR_rpt"/>
</dbReference>
<keyword evidence="6" id="KW-0411">Iron-sulfur</keyword>
<keyword evidence="7" id="KW-0802">TPR repeat</keyword>
<feature type="compositionally biased region" description="Low complexity" evidence="8">
    <location>
        <begin position="1"/>
        <end position="12"/>
    </location>
</feature>
<dbReference type="PANTHER" id="PTHR30176">
    <property type="entry name" value="FERREDOXIN-TYPE PROTEIN NAPH"/>
    <property type="match status" value="1"/>
</dbReference>
<feature type="domain" description="4Fe-4S ferredoxin-type" evidence="10">
    <location>
        <begin position="274"/>
        <end position="302"/>
    </location>
</feature>
<name>A0A956LYF0_UNCEI</name>
<dbReference type="GO" id="GO:0046872">
    <property type="term" value="F:metal ion binding"/>
    <property type="evidence" value="ECO:0007669"/>
    <property type="project" value="UniProtKB-KW"/>
</dbReference>
<keyword evidence="9" id="KW-1133">Transmembrane helix</keyword>